<dbReference type="AlphaFoldDB" id="A0A2N5U5D6"/>
<gene>
    <name evidence="2" type="ORF">PCASD_12483</name>
</gene>
<protein>
    <submittedName>
        <fullName evidence="2">Uncharacterized protein</fullName>
    </submittedName>
</protein>
<dbReference type="EMBL" id="PGCI01000232">
    <property type="protein sequence ID" value="PLW32926.1"/>
    <property type="molecule type" value="Genomic_DNA"/>
</dbReference>
<proteinExistence type="predicted"/>
<comment type="caution">
    <text evidence="2">The sequence shown here is derived from an EMBL/GenBank/DDBJ whole genome shotgun (WGS) entry which is preliminary data.</text>
</comment>
<evidence type="ECO:0000256" key="1">
    <source>
        <dbReference type="SAM" id="MobiDB-lite"/>
    </source>
</evidence>
<feature type="region of interest" description="Disordered" evidence="1">
    <location>
        <begin position="67"/>
        <end position="87"/>
    </location>
</feature>
<sequence length="87" mass="10160">MIRTLKPTPYDLLTHDKRVSLVLKRIKKQQEDKLDYKIAFNNLLRAHTATRRVRYLERMSNNATTNCNPFLTSSNSTTTTPLLRIDP</sequence>
<evidence type="ECO:0000313" key="2">
    <source>
        <dbReference type="EMBL" id="PLW32926.1"/>
    </source>
</evidence>
<accession>A0A2N5U5D6</accession>
<name>A0A2N5U5D6_9BASI</name>
<evidence type="ECO:0000313" key="3">
    <source>
        <dbReference type="Proteomes" id="UP000235392"/>
    </source>
</evidence>
<organism evidence="2 3">
    <name type="scientific">Puccinia coronata f. sp. avenae</name>
    <dbReference type="NCBI Taxonomy" id="200324"/>
    <lineage>
        <taxon>Eukaryota</taxon>
        <taxon>Fungi</taxon>
        <taxon>Dikarya</taxon>
        <taxon>Basidiomycota</taxon>
        <taxon>Pucciniomycotina</taxon>
        <taxon>Pucciniomycetes</taxon>
        <taxon>Pucciniales</taxon>
        <taxon>Pucciniaceae</taxon>
        <taxon>Puccinia</taxon>
    </lineage>
</organism>
<reference evidence="2 3" key="1">
    <citation type="submission" date="2017-11" db="EMBL/GenBank/DDBJ databases">
        <title>De novo assembly and phasing of dikaryotic genomes from two isolates of Puccinia coronata f. sp. avenae, the causal agent of oat crown rust.</title>
        <authorList>
            <person name="Miller M.E."/>
            <person name="Zhang Y."/>
            <person name="Omidvar V."/>
            <person name="Sperschneider J."/>
            <person name="Schwessinger B."/>
            <person name="Raley C."/>
            <person name="Palmer J.M."/>
            <person name="Garnica D."/>
            <person name="Upadhyaya N."/>
            <person name="Rathjen J."/>
            <person name="Taylor J.M."/>
            <person name="Park R.F."/>
            <person name="Dodds P.N."/>
            <person name="Hirsch C.D."/>
            <person name="Kianian S.F."/>
            <person name="Figueroa M."/>
        </authorList>
    </citation>
    <scope>NUCLEOTIDE SEQUENCE [LARGE SCALE GENOMIC DNA]</scope>
    <source>
        <strain evidence="2">12SD80</strain>
    </source>
</reference>
<dbReference type="Proteomes" id="UP000235392">
    <property type="component" value="Unassembled WGS sequence"/>
</dbReference>